<dbReference type="Pfam" id="PF01429">
    <property type="entry name" value="MBD"/>
    <property type="match status" value="1"/>
</dbReference>
<dbReference type="InterPro" id="IPR016177">
    <property type="entry name" value="DNA-bd_dom_sf"/>
</dbReference>
<evidence type="ECO:0000256" key="4">
    <source>
        <dbReference type="ARBA" id="ARBA00023163"/>
    </source>
</evidence>
<dbReference type="GO" id="GO:0006346">
    <property type="term" value="P:DNA methylation-dependent constitutive heterochromatin formation"/>
    <property type="evidence" value="ECO:0007669"/>
    <property type="project" value="TreeGrafter"/>
</dbReference>
<dbReference type="EMBL" id="SDOV01000009">
    <property type="protein sequence ID" value="KAH7636827.1"/>
    <property type="molecule type" value="Genomic_DNA"/>
</dbReference>
<sequence length="269" mass="31671">MSTSALPDGWKREEVKRTNGLTIKTDVIYVSPEGQRIKSKAELAKYLGQTIDLSSFDYRSGKINPLLLRKSKRSYGVHDHRALKHDPTTINPVRQTNPFFKHPVTIVRTNTSNSKVLNLQHIKEIRRKHNLSFNEPKSDNNNERPFQMFWPRRLEGQRASNHALERLDDFQLPPNIRTFNSTLANNEDIFRTITANLYNDQRAIRGQERKIINRIRREMDEEDVMRNLLAFINPHQPLSHTITITDQDIIQQEEVVRKYRRKLRDAINR</sequence>
<gene>
    <name evidence="8" type="primary">MBD2</name>
    <name evidence="8" type="ORF">DERF_002141</name>
    <name evidence="7" type="ORF">HUG17_7033</name>
</gene>
<protein>
    <submittedName>
        <fullName evidence="7 8">Methyl-CpG-binding domain protein 2</fullName>
    </submittedName>
</protein>
<dbReference type="SMART" id="SM00391">
    <property type="entry name" value="MBD"/>
    <property type="match status" value="1"/>
</dbReference>
<proteinExistence type="predicted"/>
<organism evidence="8 9">
    <name type="scientific">Dermatophagoides farinae</name>
    <name type="common">American house dust mite</name>
    <dbReference type="NCBI Taxonomy" id="6954"/>
    <lineage>
        <taxon>Eukaryota</taxon>
        <taxon>Metazoa</taxon>
        <taxon>Ecdysozoa</taxon>
        <taxon>Arthropoda</taxon>
        <taxon>Chelicerata</taxon>
        <taxon>Arachnida</taxon>
        <taxon>Acari</taxon>
        <taxon>Acariformes</taxon>
        <taxon>Sarcoptiformes</taxon>
        <taxon>Astigmata</taxon>
        <taxon>Psoroptidia</taxon>
        <taxon>Analgoidea</taxon>
        <taxon>Pyroglyphidae</taxon>
        <taxon>Dermatophagoidinae</taxon>
        <taxon>Dermatophagoides</taxon>
    </lineage>
</organism>
<dbReference type="CDD" id="cd01396">
    <property type="entry name" value="MeCP2_MBD"/>
    <property type="match status" value="1"/>
</dbReference>
<accession>A0A922IA08</accession>
<evidence type="ECO:0000256" key="3">
    <source>
        <dbReference type="ARBA" id="ARBA00023125"/>
    </source>
</evidence>
<comment type="caution">
    <text evidence="8">The sequence shown here is derived from an EMBL/GenBank/DDBJ whole genome shotgun (WGS) entry which is preliminary data.</text>
</comment>
<comment type="subcellular location">
    <subcellularLocation>
        <location evidence="1">Nucleus</location>
    </subcellularLocation>
</comment>
<reference evidence="8" key="1">
    <citation type="submission" date="2013-05" db="EMBL/GenBank/DDBJ databases">
        <authorList>
            <person name="Yim A.K.Y."/>
            <person name="Chan T.F."/>
            <person name="Ji K.M."/>
            <person name="Liu X.Y."/>
            <person name="Zhou J.W."/>
            <person name="Li R.Q."/>
            <person name="Yang K.Y."/>
            <person name="Li J."/>
            <person name="Li M."/>
            <person name="Law P.T.W."/>
            <person name="Wu Y.L."/>
            <person name="Cai Z.L."/>
            <person name="Qin H."/>
            <person name="Bao Y."/>
            <person name="Leung R.K.K."/>
            <person name="Ng P.K.S."/>
            <person name="Zou J."/>
            <person name="Zhong X.J."/>
            <person name="Ran P.X."/>
            <person name="Zhong N.S."/>
            <person name="Liu Z.G."/>
            <person name="Tsui S.K.W."/>
        </authorList>
    </citation>
    <scope>NUCLEOTIDE SEQUENCE</scope>
    <source>
        <strain evidence="8">Derf</strain>
        <tissue evidence="8">Whole organism</tissue>
    </source>
</reference>
<dbReference type="InterPro" id="IPR001739">
    <property type="entry name" value="Methyl_CpG_DNA-bd"/>
</dbReference>
<feature type="domain" description="MBD" evidence="6">
    <location>
        <begin position="1"/>
        <end position="63"/>
    </location>
</feature>
<dbReference type="GO" id="GO:0000122">
    <property type="term" value="P:negative regulation of transcription by RNA polymerase II"/>
    <property type="evidence" value="ECO:0007669"/>
    <property type="project" value="TreeGrafter"/>
</dbReference>
<evidence type="ECO:0000313" key="8">
    <source>
        <dbReference type="EMBL" id="KAH9528172.1"/>
    </source>
</evidence>
<keyword evidence="5" id="KW-0539">Nucleus</keyword>
<evidence type="ECO:0000313" key="9">
    <source>
        <dbReference type="Proteomes" id="UP000790347"/>
    </source>
</evidence>
<dbReference type="Pfam" id="PF14048">
    <property type="entry name" value="MBD_C"/>
    <property type="match status" value="1"/>
</dbReference>
<dbReference type="Gene3D" id="3.30.890.10">
    <property type="entry name" value="Methyl-cpg-binding Protein 2, Chain A"/>
    <property type="match status" value="1"/>
</dbReference>
<evidence type="ECO:0000256" key="2">
    <source>
        <dbReference type="ARBA" id="ARBA00023015"/>
    </source>
</evidence>
<keyword evidence="2" id="KW-0805">Transcription regulation</keyword>
<keyword evidence="4" id="KW-0804">Transcription</keyword>
<dbReference type="Proteomes" id="UP000790347">
    <property type="component" value="Unassembled WGS sequence"/>
</dbReference>
<name>A0A922IA08_DERFA</name>
<reference evidence="8" key="4">
    <citation type="journal article" date="2022" name="Res Sq">
        <title>Comparative Genomics Reveals Insights into the Divergent Evolution of Astigmatic Mites and Household Pest Adaptations.</title>
        <authorList>
            <person name="Xiong Q."/>
            <person name="Wan A.T.-Y."/>
            <person name="Liu X.-Y."/>
            <person name="Fung C.S.-H."/>
            <person name="Xiao X."/>
            <person name="Malainual N."/>
            <person name="Hou J."/>
            <person name="Wang L."/>
            <person name="Wang M."/>
            <person name="Yang K."/>
            <person name="Cui Y."/>
            <person name="Leung E."/>
            <person name="Nong W."/>
            <person name="Shin S.-K."/>
            <person name="Au S."/>
            <person name="Jeong K.Y."/>
            <person name="Chew F.T."/>
            <person name="Hui J."/>
            <person name="Leung T.F."/>
            <person name="Tungtrongchitr A."/>
            <person name="Zhong N."/>
            <person name="Liu Z."/>
            <person name="Tsui S."/>
        </authorList>
    </citation>
    <scope>NUCLEOTIDE SEQUENCE</scope>
    <source>
        <strain evidence="8">Derf</strain>
        <tissue evidence="8">Whole organism</tissue>
    </source>
</reference>
<dbReference type="GO" id="GO:0005654">
    <property type="term" value="C:nucleoplasm"/>
    <property type="evidence" value="ECO:0007669"/>
    <property type="project" value="UniProtKB-ARBA"/>
</dbReference>
<evidence type="ECO:0000313" key="7">
    <source>
        <dbReference type="EMBL" id="KAH7636827.1"/>
    </source>
</evidence>
<dbReference type="SUPFAM" id="SSF54171">
    <property type="entry name" value="DNA-binding domain"/>
    <property type="match status" value="1"/>
</dbReference>
<evidence type="ECO:0000256" key="1">
    <source>
        <dbReference type="ARBA" id="ARBA00004123"/>
    </source>
</evidence>
<dbReference type="AlphaFoldDB" id="A0A922IA08"/>
<evidence type="ECO:0000256" key="5">
    <source>
        <dbReference type="ARBA" id="ARBA00023242"/>
    </source>
</evidence>
<dbReference type="GO" id="GO:0008327">
    <property type="term" value="F:methyl-CpG binding"/>
    <property type="evidence" value="ECO:0007669"/>
    <property type="project" value="TreeGrafter"/>
</dbReference>
<dbReference type="EMBL" id="ASGP02000001">
    <property type="protein sequence ID" value="KAH9528172.1"/>
    <property type="molecule type" value="Genomic_DNA"/>
</dbReference>
<keyword evidence="3" id="KW-0238">DNA-binding</keyword>
<dbReference type="Proteomes" id="UP000828236">
    <property type="component" value="Unassembled WGS sequence"/>
</dbReference>
<dbReference type="PANTHER" id="PTHR12396:SF0">
    <property type="entry name" value="METHYL-CPG BINDING DOMAIN PROTEIN-LIKE, ISOFORM C"/>
    <property type="match status" value="1"/>
</dbReference>
<dbReference type="InterPro" id="IPR025884">
    <property type="entry name" value="MeCpG-bd_2/3_C_dom"/>
</dbReference>
<reference evidence="7" key="2">
    <citation type="submission" date="2020-06" db="EMBL/GenBank/DDBJ databases">
        <authorList>
            <person name="Ji K."/>
            <person name="Li J."/>
        </authorList>
    </citation>
    <scope>NUCLEOTIDE SEQUENCE</scope>
    <source>
        <strain evidence="7">JKM2019</strain>
        <tissue evidence="7">Whole body</tissue>
    </source>
</reference>
<dbReference type="PROSITE" id="PS50982">
    <property type="entry name" value="MBD"/>
    <property type="match status" value="1"/>
</dbReference>
<dbReference type="PANTHER" id="PTHR12396">
    <property type="entry name" value="METHYL-CPG BINDING PROTEIN, MBD"/>
    <property type="match status" value="1"/>
</dbReference>
<keyword evidence="9" id="KW-1185">Reference proteome</keyword>
<dbReference type="OrthoDB" id="10072024at2759"/>
<reference evidence="7" key="3">
    <citation type="journal article" date="2021" name="World Allergy Organ. J.">
        <title>Chromosome-level assembly of Dermatophagoides farinae genome and transcriptome reveals two novel allergens Der f 37 and Der f 39.</title>
        <authorList>
            <person name="Chen J."/>
            <person name="Cai Z."/>
            <person name="Fan D."/>
            <person name="Hu J."/>
            <person name="Hou Y."/>
            <person name="He Y."/>
            <person name="Zhang Z."/>
            <person name="Zhao Z."/>
            <person name="Gao P."/>
            <person name="Hu W."/>
            <person name="Sun J."/>
            <person name="Li J."/>
            <person name="Ji K."/>
        </authorList>
    </citation>
    <scope>NUCLEOTIDE SEQUENCE</scope>
    <source>
        <strain evidence="7">JKM2019</strain>
    </source>
</reference>
<evidence type="ECO:0000259" key="6">
    <source>
        <dbReference type="PROSITE" id="PS50982"/>
    </source>
</evidence>